<dbReference type="RefSeq" id="WP_248199316.1">
    <property type="nucleotide sequence ID" value="NZ_BAABCO010000002.1"/>
</dbReference>
<comment type="caution">
    <text evidence="3">The sequence shown here is derived from an EMBL/GenBank/DDBJ whole genome shotgun (WGS) entry which is preliminary data.</text>
</comment>
<keyword evidence="2" id="KW-1133">Transmembrane helix</keyword>
<evidence type="ECO:0000256" key="1">
    <source>
        <dbReference type="SAM" id="MobiDB-lite"/>
    </source>
</evidence>
<proteinExistence type="predicted"/>
<dbReference type="Proteomes" id="UP000549113">
    <property type="component" value="Unassembled WGS sequence"/>
</dbReference>
<accession>A0AA40SQB0</accession>
<evidence type="ECO:0000313" key="3">
    <source>
        <dbReference type="EMBL" id="MBB4140292.1"/>
    </source>
</evidence>
<gene>
    <name evidence="3" type="ORF">BKA10_002086</name>
</gene>
<reference evidence="3 4" key="1">
    <citation type="submission" date="2020-08" db="EMBL/GenBank/DDBJ databases">
        <title>Sequencing the genomes of 1000 actinobacteria strains.</title>
        <authorList>
            <person name="Klenk H.-P."/>
        </authorList>
    </citation>
    <scope>NUCLEOTIDE SEQUENCE [LARGE SCALE GENOMIC DNA]</scope>
    <source>
        <strain evidence="3 4">DSM 19600</strain>
    </source>
</reference>
<keyword evidence="2" id="KW-0472">Membrane</keyword>
<feature type="compositionally biased region" description="Low complexity" evidence="1">
    <location>
        <begin position="80"/>
        <end position="89"/>
    </location>
</feature>
<dbReference type="EMBL" id="JACIFH010000001">
    <property type="protein sequence ID" value="MBB4140292.1"/>
    <property type="molecule type" value="Genomic_DNA"/>
</dbReference>
<feature type="transmembrane region" description="Helical" evidence="2">
    <location>
        <begin position="21"/>
        <end position="41"/>
    </location>
</feature>
<sequence>MSTTPPRRHSPAVYRRRRLMVLLLLLIVIGGIVAVIVWQPWRALADVQAAPASTDAAVETGQANPSPAMTPAGDATPTGETAESPASTPSPEPSGTDTAAPVPPCTTSDITVMAMTDQASYGGDQKPQLSISLTNDGPEACIMNVGTATQKFEITSGSDTWWRSTDCQTESSDQVVQIEAGQTVASAAPLEWDRTRSSVDTCDGQRQRAPGGWFHLSVSIGGIEAADSRMFQLN</sequence>
<evidence type="ECO:0000313" key="4">
    <source>
        <dbReference type="Proteomes" id="UP000549113"/>
    </source>
</evidence>
<feature type="region of interest" description="Disordered" evidence="1">
    <location>
        <begin position="56"/>
        <end position="107"/>
    </location>
</feature>
<keyword evidence="4" id="KW-1185">Reference proteome</keyword>
<keyword evidence="2" id="KW-0812">Transmembrane</keyword>
<evidence type="ECO:0000256" key="2">
    <source>
        <dbReference type="SAM" id="Phobius"/>
    </source>
</evidence>
<organism evidence="3 4">
    <name type="scientific">Microbacterium invictum</name>
    <dbReference type="NCBI Taxonomy" id="515415"/>
    <lineage>
        <taxon>Bacteria</taxon>
        <taxon>Bacillati</taxon>
        <taxon>Actinomycetota</taxon>
        <taxon>Actinomycetes</taxon>
        <taxon>Micrococcales</taxon>
        <taxon>Microbacteriaceae</taxon>
        <taxon>Microbacterium</taxon>
    </lineage>
</organism>
<name>A0AA40SQB0_9MICO</name>
<protein>
    <submittedName>
        <fullName evidence="3">Cytoskeletal protein RodZ</fullName>
    </submittedName>
</protein>
<dbReference type="AlphaFoldDB" id="A0AA40SQB0"/>